<accession>A0ABY5DP06</accession>
<reference evidence="9 10" key="1">
    <citation type="submission" date="2022-06" db="EMBL/GenBank/DDBJ databases">
        <title>Paraconexibacter antarcticus.</title>
        <authorList>
            <person name="Kim C.S."/>
        </authorList>
    </citation>
    <scope>NUCLEOTIDE SEQUENCE [LARGE SCALE GENOMIC DNA]</scope>
    <source>
        <strain evidence="9 10">02-257</strain>
    </source>
</reference>
<feature type="active site" description="Proton donor" evidence="8">
    <location>
        <position position="39"/>
    </location>
</feature>
<dbReference type="InterPro" id="IPR042176">
    <property type="entry name" value="Pantoate_ligase_C"/>
</dbReference>
<feature type="binding site" evidence="8">
    <location>
        <position position="180"/>
    </location>
    <ligand>
        <name>ATP</name>
        <dbReference type="ChEBI" id="CHEBI:30616"/>
    </ligand>
</feature>
<keyword evidence="5 8" id="KW-0547">Nucleotide-binding</keyword>
<evidence type="ECO:0000256" key="1">
    <source>
        <dbReference type="ARBA" id="ARBA00004990"/>
    </source>
</evidence>
<dbReference type="Gene3D" id="3.40.50.620">
    <property type="entry name" value="HUPs"/>
    <property type="match status" value="1"/>
</dbReference>
<dbReference type="Gene3D" id="3.30.1300.10">
    <property type="entry name" value="Pantoate-beta-alanine ligase, C-terminal domain"/>
    <property type="match status" value="1"/>
</dbReference>
<dbReference type="NCBIfam" id="TIGR00125">
    <property type="entry name" value="cyt_tran_rel"/>
    <property type="match status" value="1"/>
</dbReference>
<gene>
    <name evidence="8 9" type="primary">panC</name>
    <name evidence="9" type="ORF">NBH00_14000</name>
</gene>
<dbReference type="NCBIfam" id="TIGR00018">
    <property type="entry name" value="panC"/>
    <property type="match status" value="1"/>
</dbReference>
<organism evidence="9 10">
    <name type="scientific">Paraconexibacter antarcticus</name>
    <dbReference type="NCBI Taxonomy" id="2949664"/>
    <lineage>
        <taxon>Bacteria</taxon>
        <taxon>Bacillati</taxon>
        <taxon>Actinomycetota</taxon>
        <taxon>Thermoleophilia</taxon>
        <taxon>Solirubrobacterales</taxon>
        <taxon>Paraconexibacteraceae</taxon>
        <taxon>Paraconexibacter</taxon>
    </lineage>
</organism>
<comment type="catalytic activity">
    <reaction evidence="7 8">
        <text>(R)-pantoate + beta-alanine + ATP = (R)-pantothenate + AMP + diphosphate + H(+)</text>
        <dbReference type="Rhea" id="RHEA:10912"/>
        <dbReference type="ChEBI" id="CHEBI:15378"/>
        <dbReference type="ChEBI" id="CHEBI:15980"/>
        <dbReference type="ChEBI" id="CHEBI:29032"/>
        <dbReference type="ChEBI" id="CHEBI:30616"/>
        <dbReference type="ChEBI" id="CHEBI:33019"/>
        <dbReference type="ChEBI" id="CHEBI:57966"/>
        <dbReference type="ChEBI" id="CHEBI:456215"/>
        <dbReference type="EC" id="6.3.2.1"/>
    </reaction>
</comment>
<dbReference type="Proteomes" id="UP001056035">
    <property type="component" value="Chromosome"/>
</dbReference>
<feature type="binding site" evidence="8">
    <location>
        <position position="157"/>
    </location>
    <ligand>
        <name>(R)-pantoate</name>
        <dbReference type="ChEBI" id="CHEBI:15980"/>
    </ligand>
</feature>
<dbReference type="InterPro" id="IPR004821">
    <property type="entry name" value="Cyt_trans-like"/>
</dbReference>
<keyword evidence="4 8" id="KW-0566">Pantothenate biosynthesis</keyword>
<dbReference type="PANTHER" id="PTHR21299:SF1">
    <property type="entry name" value="PANTOATE--BETA-ALANINE LIGASE"/>
    <property type="match status" value="1"/>
</dbReference>
<feature type="binding site" evidence="8">
    <location>
        <begin position="32"/>
        <end position="39"/>
    </location>
    <ligand>
        <name>ATP</name>
        <dbReference type="ChEBI" id="CHEBI:30616"/>
    </ligand>
</feature>
<evidence type="ECO:0000256" key="7">
    <source>
        <dbReference type="ARBA" id="ARBA00048258"/>
    </source>
</evidence>
<sequence>MRTLRTVPELRTAVRAARRQAPHAVIGLVPTMGALHDGHLQLIRQARLECELVVVSLFVNPTQFDAAADLAAYPRDEQADAGVASEAGADFLFAPRAETVYPDGFSTSVQLSGPLVESLEGAHRGPGHFSGVTTVVTKLFNMVQPDVAYFGQKDAQQVLVIRKLVADLDLPVRIEAVPTVREPDGLARSSRNVHLSGTDRTKALALRAGLAAAEHAFAAGERDATTVQAAAVAAMTDLGVTPEYLALVDPQTLAPVTEIADGTLVAVAAPVGTTRLIDNTILGSNPNGRR</sequence>
<dbReference type="SUPFAM" id="SSF52374">
    <property type="entry name" value="Nucleotidylyl transferase"/>
    <property type="match status" value="1"/>
</dbReference>
<comment type="pathway">
    <text evidence="1 8">Cofactor biosynthesis; (R)-pantothenate biosynthesis; (R)-pantothenate from (R)-pantoate and beta-alanine: step 1/1.</text>
</comment>
<evidence type="ECO:0000256" key="5">
    <source>
        <dbReference type="ARBA" id="ARBA00022741"/>
    </source>
</evidence>
<evidence type="ECO:0000256" key="4">
    <source>
        <dbReference type="ARBA" id="ARBA00022655"/>
    </source>
</evidence>
<dbReference type="EMBL" id="CP098502">
    <property type="protein sequence ID" value="UTI62475.1"/>
    <property type="molecule type" value="Genomic_DNA"/>
</dbReference>
<evidence type="ECO:0000256" key="2">
    <source>
        <dbReference type="ARBA" id="ARBA00009256"/>
    </source>
</evidence>
<feature type="binding site" evidence="8">
    <location>
        <position position="63"/>
    </location>
    <ligand>
        <name>(R)-pantoate</name>
        <dbReference type="ChEBI" id="CHEBI:15980"/>
    </ligand>
</feature>
<comment type="subunit">
    <text evidence="8">Homodimer.</text>
</comment>
<dbReference type="InterPro" id="IPR014729">
    <property type="entry name" value="Rossmann-like_a/b/a_fold"/>
</dbReference>
<dbReference type="HAMAP" id="MF_00158">
    <property type="entry name" value="PanC"/>
    <property type="match status" value="1"/>
</dbReference>
<comment type="subcellular location">
    <subcellularLocation>
        <location evidence="8">Cytoplasm</location>
    </subcellularLocation>
</comment>
<comment type="function">
    <text evidence="8">Catalyzes the condensation of pantoate with beta-alanine in an ATP-dependent reaction via a pantoyl-adenylate intermediate.</text>
</comment>
<protein>
    <recommendedName>
        <fullName evidence="8">Pantothenate synthetase</fullName>
        <shortName evidence="8">PS</shortName>
        <ecNumber evidence="8">6.3.2.1</ecNumber>
    </recommendedName>
    <alternativeName>
        <fullName evidence="8">Pantoate--beta-alanine ligase</fullName>
    </alternativeName>
    <alternativeName>
        <fullName evidence="8">Pantoate-activating enzyme</fullName>
    </alternativeName>
</protein>
<proteinExistence type="inferred from homology"/>
<evidence type="ECO:0000256" key="8">
    <source>
        <dbReference type="HAMAP-Rule" id="MF_00158"/>
    </source>
</evidence>
<comment type="miscellaneous">
    <text evidence="8">The reaction proceeds by a bi uni uni bi ping pong mechanism.</text>
</comment>
<dbReference type="GO" id="GO:0016874">
    <property type="term" value="F:ligase activity"/>
    <property type="evidence" value="ECO:0007669"/>
    <property type="project" value="UniProtKB-KW"/>
</dbReference>
<comment type="similarity">
    <text evidence="2 8">Belongs to the pantothenate synthetase family.</text>
</comment>
<evidence type="ECO:0000256" key="6">
    <source>
        <dbReference type="ARBA" id="ARBA00022840"/>
    </source>
</evidence>
<keyword evidence="6 8" id="KW-0067">ATP-binding</keyword>
<feature type="binding site" evidence="8">
    <location>
        <position position="63"/>
    </location>
    <ligand>
        <name>beta-alanine</name>
        <dbReference type="ChEBI" id="CHEBI:57966"/>
    </ligand>
</feature>
<dbReference type="EC" id="6.3.2.1" evidence="8"/>
<dbReference type="PANTHER" id="PTHR21299">
    <property type="entry name" value="CYTIDYLATE KINASE/PANTOATE-BETA-ALANINE LIGASE"/>
    <property type="match status" value="1"/>
</dbReference>
<feature type="binding site" evidence="8">
    <location>
        <begin position="151"/>
        <end position="154"/>
    </location>
    <ligand>
        <name>ATP</name>
        <dbReference type="ChEBI" id="CHEBI:30616"/>
    </ligand>
</feature>
<evidence type="ECO:0000313" key="10">
    <source>
        <dbReference type="Proteomes" id="UP001056035"/>
    </source>
</evidence>
<keyword evidence="3 8" id="KW-0436">Ligase</keyword>
<evidence type="ECO:0000256" key="3">
    <source>
        <dbReference type="ARBA" id="ARBA00022598"/>
    </source>
</evidence>
<name>A0ABY5DP06_9ACTN</name>
<keyword evidence="10" id="KW-1185">Reference proteome</keyword>
<feature type="binding site" evidence="8">
    <location>
        <begin position="188"/>
        <end position="191"/>
    </location>
    <ligand>
        <name>ATP</name>
        <dbReference type="ChEBI" id="CHEBI:30616"/>
    </ligand>
</feature>
<dbReference type="Pfam" id="PF02569">
    <property type="entry name" value="Pantoate_ligase"/>
    <property type="match status" value="1"/>
</dbReference>
<dbReference type="CDD" id="cd00560">
    <property type="entry name" value="PanC"/>
    <property type="match status" value="1"/>
</dbReference>
<evidence type="ECO:0000313" key="9">
    <source>
        <dbReference type="EMBL" id="UTI62475.1"/>
    </source>
</evidence>
<dbReference type="RefSeq" id="WP_254569212.1">
    <property type="nucleotide sequence ID" value="NZ_CP098502.1"/>
</dbReference>
<keyword evidence="8" id="KW-0963">Cytoplasm</keyword>
<dbReference type="InterPro" id="IPR003721">
    <property type="entry name" value="Pantoate_ligase"/>
</dbReference>